<gene>
    <name evidence="11" type="ORF">VFPPC_09929</name>
</gene>
<accession>A0A179F309</accession>
<dbReference type="EC" id="3.2.1.132" evidence="10"/>
<dbReference type="STRING" id="1380566.A0A179F309"/>
<reference evidence="11 12" key="1">
    <citation type="journal article" date="2016" name="PLoS Pathog.">
        <title>Biosynthesis of antibiotic leucinostatins in bio-control fungus Purpureocillium lilacinum and their inhibition on phytophthora revealed by genome mining.</title>
        <authorList>
            <person name="Wang G."/>
            <person name="Liu Z."/>
            <person name="Lin R."/>
            <person name="Li E."/>
            <person name="Mao Z."/>
            <person name="Ling J."/>
            <person name="Yang Y."/>
            <person name="Yin W.B."/>
            <person name="Xie B."/>
        </authorList>
    </citation>
    <scope>NUCLEOTIDE SEQUENCE [LARGE SCALE GENOMIC DNA]</scope>
    <source>
        <strain evidence="11">170</strain>
    </source>
</reference>
<comment type="catalytic activity">
    <reaction evidence="1 10">
        <text>Endohydrolysis of beta-(1-&gt;4)-linkages between D-glucosamine residues in a partly acetylated chitosan.</text>
        <dbReference type="EC" id="3.2.1.132"/>
    </reaction>
</comment>
<dbReference type="PANTHER" id="PTHR42061">
    <property type="entry name" value="ENDO-CHITOSANASE"/>
    <property type="match status" value="1"/>
</dbReference>
<keyword evidence="9 10" id="KW-0624">Polysaccharide degradation</keyword>
<sequence length="252" mass="27042">MRSFVLPLLAAGYLAGEVVARDVPANVRKLYNSVRAQGTCKKILKGGFYSQEKDSKDFCYCGDHLEDNGIIYLQGTHGNLVNMDIDCDGAQGKGNGDCDSSGDTQPQTTFQDEVKKYGIKDLNAYVHSYVVLGNDGSKKGYVTFDPQKYGIEPLSIVAVVCGDKMFYGVWGDTNGDDGPPLIGEVSLSLGQACYGRAVNGNAAHDENDVLYIAFKGSNAVPGAKGANWKAKTFADFESSLHAQGDKLVAKIK</sequence>
<evidence type="ECO:0000256" key="7">
    <source>
        <dbReference type="ARBA" id="ARBA00023277"/>
    </source>
</evidence>
<name>A0A179F309_METCM</name>
<dbReference type="PANTHER" id="PTHR42061:SF6">
    <property type="entry name" value="ENDO-CHITOSANASE"/>
    <property type="match status" value="1"/>
</dbReference>
<keyword evidence="7" id="KW-0119">Carbohydrate metabolism</keyword>
<dbReference type="GeneID" id="28852380"/>
<evidence type="ECO:0000256" key="10">
    <source>
        <dbReference type="RuleBase" id="RU361208"/>
    </source>
</evidence>
<keyword evidence="12" id="KW-1185">Reference proteome</keyword>
<dbReference type="RefSeq" id="XP_018137779.1">
    <property type="nucleotide sequence ID" value="XM_018288386.1"/>
</dbReference>
<protein>
    <recommendedName>
        <fullName evidence="10">Endo-chitosanase</fullName>
        <ecNumber evidence="10">3.2.1.132</ecNumber>
    </recommendedName>
</protein>
<organism evidence="11 12">
    <name type="scientific">Pochonia chlamydosporia 170</name>
    <dbReference type="NCBI Taxonomy" id="1380566"/>
    <lineage>
        <taxon>Eukaryota</taxon>
        <taxon>Fungi</taxon>
        <taxon>Dikarya</taxon>
        <taxon>Ascomycota</taxon>
        <taxon>Pezizomycotina</taxon>
        <taxon>Sordariomycetes</taxon>
        <taxon>Hypocreomycetidae</taxon>
        <taxon>Hypocreales</taxon>
        <taxon>Clavicipitaceae</taxon>
        <taxon>Pochonia</taxon>
    </lineage>
</organism>
<evidence type="ECO:0000256" key="2">
    <source>
        <dbReference type="ARBA" id="ARBA00004613"/>
    </source>
</evidence>
<dbReference type="AlphaFoldDB" id="A0A179F309"/>
<evidence type="ECO:0000256" key="5">
    <source>
        <dbReference type="ARBA" id="ARBA00022729"/>
    </source>
</evidence>
<evidence type="ECO:0000256" key="6">
    <source>
        <dbReference type="ARBA" id="ARBA00022801"/>
    </source>
</evidence>
<evidence type="ECO:0000256" key="4">
    <source>
        <dbReference type="ARBA" id="ARBA00022525"/>
    </source>
</evidence>
<dbReference type="KEGG" id="pchm:VFPPC_09929"/>
<dbReference type="Pfam" id="PF07335">
    <property type="entry name" value="Glyco_hydro_75"/>
    <property type="match status" value="1"/>
</dbReference>
<proteinExistence type="inferred from homology"/>
<evidence type="ECO:0000313" key="11">
    <source>
        <dbReference type="EMBL" id="OAQ59818.1"/>
    </source>
</evidence>
<evidence type="ECO:0000256" key="9">
    <source>
        <dbReference type="ARBA" id="ARBA00023326"/>
    </source>
</evidence>
<feature type="chain" id="PRO_5007950152" description="Endo-chitosanase" evidence="10">
    <location>
        <begin position="21"/>
        <end position="252"/>
    </location>
</feature>
<dbReference type="GO" id="GO:0016977">
    <property type="term" value="F:chitosanase activity"/>
    <property type="evidence" value="ECO:0007669"/>
    <property type="project" value="UniProtKB-EC"/>
</dbReference>
<feature type="signal peptide" evidence="10">
    <location>
        <begin position="1"/>
        <end position="20"/>
    </location>
</feature>
<evidence type="ECO:0000256" key="8">
    <source>
        <dbReference type="ARBA" id="ARBA00023295"/>
    </source>
</evidence>
<dbReference type="OrthoDB" id="4756206at2759"/>
<keyword evidence="6 10" id="KW-0378">Hydrolase</keyword>
<dbReference type="GO" id="GO:0005576">
    <property type="term" value="C:extracellular region"/>
    <property type="evidence" value="ECO:0007669"/>
    <property type="project" value="UniProtKB-SubCell"/>
</dbReference>
<evidence type="ECO:0000313" key="12">
    <source>
        <dbReference type="Proteomes" id="UP000078397"/>
    </source>
</evidence>
<evidence type="ECO:0000256" key="1">
    <source>
        <dbReference type="ARBA" id="ARBA00000405"/>
    </source>
</evidence>
<comment type="caution">
    <text evidence="11">The sequence shown here is derived from an EMBL/GenBank/DDBJ whole genome shotgun (WGS) entry which is preliminary data.</text>
</comment>
<comment type="function">
    <text evidence="10">Chitosanase catalyzing the endo-type cleavage of chitosan, the deacylated form of chitin. Chitosanase may be crucial in the degradation of the deacetylated portion of chitin in the fungal cell wall.</text>
</comment>
<keyword evidence="5 10" id="KW-0732">Signal</keyword>
<dbReference type="InterPro" id="IPR009939">
    <property type="entry name" value="Chitosanase_fungal"/>
</dbReference>
<keyword evidence="8 10" id="KW-0326">Glycosidase</keyword>
<dbReference type="EMBL" id="LSBJ02000004">
    <property type="protein sequence ID" value="OAQ59818.1"/>
    <property type="molecule type" value="Genomic_DNA"/>
</dbReference>
<comment type="similarity">
    <text evidence="3 10">Belongs to the glycosyl hydrolase 75 family.</text>
</comment>
<evidence type="ECO:0000256" key="3">
    <source>
        <dbReference type="ARBA" id="ARBA00007799"/>
    </source>
</evidence>
<dbReference type="GO" id="GO:0000272">
    <property type="term" value="P:polysaccharide catabolic process"/>
    <property type="evidence" value="ECO:0007669"/>
    <property type="project" value="UniProtKB-KW"/>
</dbReference>
<dbReference type="Proteomes" id="UP000078397">
    <property type="component" value="Unassembled WGS sequence"/>
</dbReference>
<comment type="subcellular location">
    <subcellularLocation>
        <location evidence="2 10">Secreted</location>
    </subcellularLocation>
</comment>
<keyword evidence="4" id="KW-0964">Secreted</keyword>